<protein>
    <recommendedName>
        <fullName evidence="3">Type 11 methyltransferase</fullName>
    </recommendedName>
</protein>
<dbReference type="AlphaFoldDB" id="A0A1Z4LWX2"/>
<dbReference type="InterPro" id="IPR029063">
    <property type="entry name" value="SAM-dependent_MTases_sf"/>
</dbReference>
<dbReference type="OrthoDB" id="3896938at2"/>
<evidence type="ECO:0008006" key="3">
    <source>
        <dbReference type="Google" id="ProtNLM"/>
    </source>
</evidence>
<proteinExistence type="predicted"/>
<dbReference type="Proteomes" id="UP000218418">
    <property type="component" value="Chromosome"/>
</dbReference>
<organism evidence="1 2">
    <name type="scientific">Calothrix parasitica NIES-267</name>
    <dbReference type="NCBI Taxonomy" id="1973488"/>
    <lineage>
        <taxon>Bacteria</taxon>
        <taxon>Bacillati</taxon>
        <taxon>Cyanobacteriota</taxon>
        <taxon>Cyanophyceae</taxon>
        <taxon>Nostocales</taxon>
        <taxon>Calotrichaceae</taxon>
        <taxon>Calothrix</taxon>
    </lineage>
</organism>
<dbReference type="EMBL" id="AP018227">
    <property type="protein sequence ID" value="BAY85757.1"/>
    <property type="molecule type" value="Genomic_DNA"/>
</dbReference>
<gene>
    <name evidence="1" type="ORF">NIES267_52580</name>
</gene>
<sequence length="71" mass="8293">MHEYSPQWVANFFDDYGEKEWERLVKTPTEEVKLFIHAHYLKEYIRSGDYVLEVGAGAGRFTQILVELGAN</sequence>
<dbReference type="SUPFAM" id="SSF53335">
    <property type="entry name" value="S-adenosyl-L-methionine-dependent methyltransferases"/>
    <property type="match status" value="1"/>
</dbReference>
<accession>A0A1Z4LWX2</accession>
<name>A0A1Z4LWX2_9CYAN</name>
<evidence type="ECO:0000313" key="1">
    <source>
        <dbReference type="EMBL" id="BAY85757.1"/>
    </source>
</evidence>
<reference evidence="1 2" key="1">
    <citation type="submission" date="2017-06" db="EMBL/GenBank/DDBJ databases">
        <title>Genome sequencing of cyanobaciteial culture collection at National Institute for Environmental Studies (NIES).</title>
        <authorList>
            <person name="Hirose Y."/>
            <person name="Shimura Y."/>
            <person name="Fujisawa T."/>
            <person name="Nakamura Y."/>
            <person name="Kawachi M."/>
        </authorList>
    </citation>
    <scope>NUCLEOTIDE SEQUENCE [LARGE SCALE GENOMIC DNA]</scope>
    <source>
        <strain evidence="1 2">NIES-267</strain>
    </source>
</reference>
<evidence type="ECO:0000313" key="2">
    <source>
        <dbReference type="Proteomes" id="UP000218418"/>
    </source>
</evidence>
<keyword evidence="2" id="KW-1185">Reference proteome</keyword>
<dbReference type="Gene3D" id="3.40.50.150">
    <property type="entry name" value="Vaccinia Virus protein VP39"/>
    <property type="match status" value="1"/>
</dbReference>